<feature type="signal peptide" evidence="3">
    <location>
        <begin position="1"/>
        <end position="26"/>
    </location>
</feature>
<dbReference type="Proteomes" id="UP000516173">
    <property type="component" value="Chromosome"/>
</dbReference>
<feature type="transmembrane region" description="Helical" evidence="2">
    <location>
        <begin position="168"/>
        <end position="201"/>
    </location>
</feature>
<accession>A0A7G1KV10</accession>
<organism evidence="5 6">
    <name type="scientific">Nocardia wallacei</name>
    <dbReference type="NCBI Taxonomy" id="480035"/>
    <lineage>
        <taxon>Bacteria</taxon>
        <taxon>Bacillati</taxon>
        <taxon>Actinomycetota</taxon>
        <taxon>Actinomycetes</taxon>
        <taxon>Mycobacteriales</taxon>
        <taxon>Nocardiaceae</taxon>
        <taxon>Nocardia</taxon>
    </lineage>
</organism>
<dbReference type="InterPro" id="IPR058333">
    <property type="entry name" value="DUF8020"/>
</dbReference>
<dbReference type="EMBL" id="AP023396">
    <property type="protein sequence ID" value="BCK59070.1"/>
    <property type="molecule type" value="Genomic_DNA"/>
</dbReference>
<protein>
    <recommendedName>
        <fullName evidence="4">DUF8020 domain-containing protein</fullName>
    </recommendedName>
</protein>
<dbReference type="AlphaFoldDB" id="A0A7G1KV10"/>
<sequence>MKFRSTTAVGALAIGALTVGLGTAHAEPAAPGAQTEAAIGYSVEQENNTVLARLGNGGTFELVKPEAPSQEGAVATEISGQPAEAAPTQVNVKDGKGNTVLSFPLAYQITGQPIPVSAELKDDGKVLAVTPERPAGLPTDQPLNVKPVVKPIASPVENQRALTDFSTYFGLATAIGGFVGTAIGAVVGCALGLLGVVVGCLVGLPTGAAIGGILGTIVVGGPTLVAAGVDLVNTLQAPAGTTKWTDDAIQKQQQVQQQAPVG</sequence>
<dbReference type="Pfam" id="PF26059">
    <property type="entry name" value="DUF8020"/>
    <property type="match status" value="1"/>
</dbReference>
<keyword evidence="2" id="KW-0472">Membrane</keyword>
<dbReference type="KEGG" id="nwl:NWFMUON74_68420"/>
<dbReference type="GeneID" id="80351223"/>
<evidence type="ECO:0000313" key="6">
    <source>
        <dbReference type="Proteomes" id="UP000516173"/>
    </source>
</evidence>
<evidence type="ECO:0000256" key="2">
    <source>
        <dbReference type="SAM" id="Phobius"/>
    </source>
</evidence>
<evidence type="ECO:0000256" key="3">
    <source>
        <dbReference type="SAM" id="SignalP"/>
    </source>
</evidence>
<keyword evidence="3" id="KW-0732">Signal</keyword>
<keyword evidence="2" id="KW-0812">Transmembrane</keyword>
<evidence type="ECO:0000313" key="5">
    <source>
        <dbReference type="EMBL" id="BCK59070.1"/>
    </source>
</evidence>
<gene>
    <name evidence="5" type="ORF">NWFMUON74_68420</name>
</gene>
<keyword evidence="2" id="KW-1133">Transmembrane helix</keyword>
<keyword evidence="6" id="KW-1185">Reference proteome</keyword>
<feature type="region of interest" description="Disordered" evidence="1">
    <location>
        <begin position="67"/>
        <end position="86"/>
    </location>
</feature>
<proteinExistence type="predicted"/>
<reference evidence="5 6" key="1">
    <citation type="submission" date="2020-08" db="EMBL/GenBank/DDBJ databases">
        <title>Genome Sequencing of Nocardia wallacei strain FMUON74 and assembly.</title>
        <authorList>
            <person name="Toyokawa M."/>
            <person name="Uesaka K."/>
        </authorList>
    </citation>
    <scope>NUCLEOTIDE SEQUENCE [LARGE SCALE GENOMIC DNA]</scope>
    <source>
        <strain evidence="5 6">FMUON74</strain>
    </source>
</reference>
<evidence type="ECO:0000256" key="1">
    <source>
        <dbReference type="SAM" id="MobiDB-lite"/>
    </source>
</evidence>
<feature type="chain" id="PRO_5028850321" description="DUF8020 domain-containing protein" evidence="3">
    <location>
        <begin position="27"/>
        <end position="262"/>
    </location>
</feature>
<evidence type="ECO:0000259" key="4">
    <source>
        <dbReference type="Pfam" id="PF26059"/>
    </source>
</evidence>
<name>A0A7G1KV10_9NOCA</name>
<feature type="domain" description="DUF8020" evidence="4">
    <location>
        <begin position="71"/>
        <end position="132"/>
    </location>
</feature>
<feature type="transmembrane region" description="Helical" evidence="2">
    <location>
        <begin position="208"/>
        <end position="229"/>
    </location>
</feature>
<dbReference type="RefSeq" id="WP_187685718.1">
    <property type="nucleotide sequence ID" value="NZ_AP023396.1"/>
</dbReference>